<dbReference type="FunFam" id="2.60.120.290:FF:000058">
    <property type="entry name" value="CUB domaincontaining protein"/>
    <property type="match status" value="1"/>
</dbReference>
<proteinExistence type="predicted"/>
<dbReference type="CDD" id="cd00041">
    <property type="entry name" value="CUB"/>
    <property type="match status" value="1"/>
</dbReference>
<dbReference type="InterPro" id="IPR000859">
    <property type="entry name" value="CUB_dom"/>
</dbReference>
<dbReference type="OrthoDB" id="6369184at2759"/>
<dbReference type="SMART" id="SM00042">
    <property type="entry name" value="CUB"/>
    <property type="match status" value="1"/>
</dbReference>
<evidence type="ECO:0000256" key="1">
    <source>
        <dbReference type="ARBA" id="ARBA00023157"/>
    </source>
</evidence>
<dbReference type="PANTHER" id="PTHR47537">
    <property type="entry name" value="CUBILIN"/>
    <property type="match status" value="1"/>
</dbReference>
<dbReference type="Gene3D" id="2.60.120.290">
    <property type="entry name" value="Spermadhesin, CUB domain"/>
    <property type="match status" value="1"/>
</dbReference>
<feature type="domain" description="CUB" evidence="3">
    <location>
        <begin position="160"/>
        <end position="281"/>
    </location>
</feature>
<dbReference type="Pfam" id="PF00431">
    <property type="entry name" value="CUB"/>
    <property type="match status" value="1"/>
</dbReference>
<dbReference type="STRING" id="1661398.A0A482VSS8"/>
<accession>A0A482VSS8</accession>
<comment type="caution">
    <text evidence="2">Lacks conserved residue(s) required for the propagation of feature annotation.</text>
</comment>
<dbReference type="EMBL" id="QDEB01068210">
    <property type="protein sequence ID" value="RZC35746.1"/>
    <property type="molecule type" value="Genomic_DNA"/>
</dbReference>
<dbReference type="AlphaFoldDB" id="A0A482VSS8"/>
<sequence length="369" mass="43099">MENSLLLCKLALKNFRNVFLLTLLVFLIKTIHFSVKNFVTVFTKTESINKKKATSRRTKKTPVEKVSWRQLLQNHLEMFPYKVRICHKILLRDFVPKMNYYEWFLHHVNDNILDVTFFTDVAWFHLECYVKRNMRTWSIGFPHIPITRLTGRFILSGSSCDVVINSDTNKNGTIASPSYPAPYPSRTTCRYEFQGRGKERVQIVFQDFNLYRSTDDSTECDNQDSLMAFVHIDGRMEKIDSFCGSTLPKPVMSNGPRLKLEFQSLFASRYSRGFKATYSFTEKMSLYSRQYILLQTLVLKPVHNCRTTHVPSYLIVMNLEVDFSTAPIILVFTLETRNVTISSTETKRKKYIYILVTSMLKEFFLSISS</sequence>
<dbReference type="Proteomes" id="UP000292052">
    <property type="component" value="Unassembled WGS sequence"/>
</dbReference>
<evidence type="ECO:0000259" key="3">
    <source>
        <dbReference type="PROSITE" id="PS01180"/>
    </source>
</evidence>
<comment type="caution">
    <text evidence="4">The sequence shown here is derived from an EMBL/GenBank/DDBJ whole genome shotgun (WGS) entry which is preliminary data.</text>
</comment>
<protein>
    <submittedName>
        <fullName evidence="4">Suppressor of lurcher protein 1</fullName>
    </submittedName>
</protein>
<dbReference type="PANTHER" id="PTHR47537:SF2">
    <property type="entry name" value="CUBILIN"/>
    <property type="match status" value="1"/>
</dbReference>
<dbReference type="PROSITE" id="PS01180">
    <property type="entry name" value="CUB"/>
    <property type="match status" value="1"/>
</dbReference>
<dbReference type="InterPro" id="IPR053207">
    <property type="entry name" value="Non-NMDA_GluR_Accessory"/>
</dbReference>
<keyword evidence="1" id="KW-1015">Disulfide bond</keyword>
<reference evidence="4 5" key="1">
    <citation type="submission" date="2017-03" db="EMBL/GenBank/DDBJ databases">
        <title>Genome of the blue death feigning beetle - Asbolus verrucosus.</title>
        <authorList>
            <person name="Rider S.D."/>
        </authorList>
    </citation>
    <scope>NUCLEOTIDE SEQUENCE [LARGE SCALE GENOMIC DNA]</scope>
    <source>
        <strain evidence="4">Butters</strain>
        <tissue evidence="4">Head and leg muscle</tissue>
    </source>
</reference>
<keyword evidence="5" id="KW-1185">Reference proteome</keyword>
<name>A0A482VSS8_ASBVE</name>
<evidence type="ECO:0000313" key="5">
    <source>
        <dbReference type="Proteomes" id="UP000292052"/>
    </source>
</evidence>
<dbReference type="SUPFAM" id="SSF49854">
    <property type="entry name" value="Spermadhesin, CUB domain"/>
    <property type="match status" value="1"/>
</dbReference>
<evidence type="ECO:0000256" key="2">
    <source>
        <dbReference type="PROSITE-ProRule" id="PRU00059"/>
    </source>
</evidence>
<gene>
    <name evidence="4" type="ORF">BDFB_004865</name>
</gene>
<dbReference type="GO" id="GO:0005886">
    <property type="term" value="C:plasma membrane"/>
    <property type="evidence" value="ECO:0007669"/>
    <property type="project" value="TreeGrafter"/>
</dbReference>
<organism evidence="4 5">
    <name type="scientific">Asbolus verrucosus</name>
    <name type="common">Desert ironclad beetle</name>
    <dbReference type="NCBI Taxonomy" id="1661398"/>
    <lineage>
        <taxon>Eukaryota</taxon>
        <taxon>Metazoa</taxon>
        <taxon>Ecdysozoa</taxon>
        <taxon>Arthropoda</taxon>
        <taxon>Hexapoda</taxon>
        <taxon>Insecta</taxon>
        <taxon>Pterygota</taxon>
        <taxon>Neoptera</taxon>
        <taxon>Endopterygota</taxon>
        <taxon>Coleoptera</taxon>
        <taxon>Polyphaga</taxon>
        <taxon>Cucujiformia</taxon>
        <taxon>Tenebrionidae</taxon>
        <taxon>Pimeliinae</taxon>
        <taxon>Asbolus</taxon>
    </lineage>
</organism>
<dbReference type="InterPro" id="IPR035914">
    <property type="entry name" value="Sperma_CUB_dom_sf"/>
</dbReference>
<evidence type="ECO:0000313" key="4">
    <source>
        <dbReference type="EMBL" id="RZC35746.1"/>
    </source>
</evidence>